<dbReference type="AlphaFoldDB" id="A0ABD0ZA84"/>
<feature type="transmembrane region" description="Helical" evidence="1">
    <location>
        <begin position="52"/>
        <end position="76"/>
    </location>
</feature>
<sequence length="143" mass="15897">QKPCEPLGPIYLLRTVRDQINQFQERRGLSPQENNFLSVLAVMVNQAGQAMYAVFTMFLALIPAATILLHIVHFVIDRVLDIVTTRGGSKQVWTKVAVFALQLAAIYFGLKFILTSIFGPIFSMQSTIITKMFMLDGGVKSCG</sequence>
<evidence type="ECO:0000256" key="1">
    <source>
        <dbReference type="SAM" id="Phobius"/>
    </source>
</evidence>
<reference evidence="2 3" key="1">
    <citation type="submission" date="2024-07" db="EMBL/GenBank/DDBJ databases">
        <title>Chromosome-level genome assembly of the water stick insect Ranatra chinensis (Heteroptera: Nepidae).</title>
        <authorList>
            <person name="Liu X."/>
        </authorList>
    </citation>
    <scope>NUCLEOTIDE SEQUENCE [LARGE SCALE GENOMIC DNA]</scope>
    <source>
        <strain evidence="2">Cailab_2021Rc</strain>
        <tissue evidence="2">Muscle</tissue>
    </source>
</reference>
<feature type="transmembrane region" description="Helical" evidence="1">
    <location>
        <begin position="96"/>
        <end position="122"/>
    </location>
</feature>
<comment type="caution">
    <text evidence="2">The sequence shown here is derived from an EMBL/GenBank/DDBJ whole genome shotgun (WGS) entry which is preliminary data.</text>
</comment>
<dbReference type="EMBL" id="JBFDAA010000005">
    <property type="protein sequence ID" value="KAL1132254.1"/>
    <property type="molecule type" value="Genomic_DNA"/>
</dbReference>
<proteinExistence type="predicted"/>
<organism evidence="2 3">
    <name type="scientific">Ranatra chinensis</name>
    <dbReference type="NCBI Taxonomy" id="642074"/>
    <lineage>
        <taxon>Eukaryota</taxon>
        <taxon>Metazoa</taxon>
        <taxon>Ecdysozoa</taxon>
        <taxon>Arthropoda</taxon>
        <taxon>Hexapoda</taxon>
        <taxon>Insecta</taxon>
        <taxon>Pterygota</taxon>
        <taxon>Neoptera</taxon>
        <taxon>Paraneoptera</taxon>
        <taxon>Hemiptera</taxon>
        <taxon>Heteroptera</taxon>
        <taxon>Panheteroptera</taxon>
        <taxon>Nepomorpha</taxon>
        <taxon>Nepidae</taxon>
        <taxon>Ranatrinae</taxon>
        <taxon>Ranatra</taxon>
    </lineage>
</organism>
<gene>
    <name evidence="2" type="ORF">AAG570_010211</name>
</gene>
<evidence type="ECO:0000313" key="2">
    <source>
        <dbReference type="EMBL" id="KAL1132254.1"/>
    </source>
</evidence>
<protein>
    <submittedName>
        <fullName evidence="2">Uncharacterized protein</fullName>
    </submittedName>
</protein>
<keyword evidence="3" id="KW-1185">Reference proteome</keyword>
<feature type="non-terminal residue" evidence="2">
    <location>
        <position position="1"/>
    </location>
</feature>
<name>A0ABD0ZA84_9HEMI</name>
<dbReference type="Proteomes" id="UP001558652">
    <property type="component" value="Unassembled WGS sequence"/>
</dbReference>
<evidence type="ECO:0000313" key="3">
    <source>
        <dbReference type="Proteomes" id="UP001558652"/>
    </source>
</evidence>
<keyword evidence="1" id="KW-0472">Membrane</keyword>
<keyword evidence="1" id="KW-0812">Transmembrane</keyword>
<accession>A0ABD0ZA84</accession>
<keyword evidence="1" id="KW-1133">Transmembrane helix</keyword>